<dbReference type="Proteomes" id="UP000830401">
    <property type="component" value="Plasmid unnamed4"/>
</dbReference>
<keyword evidence="1" id="KW-0614">Plasmid</keyword>
<keyword evidence="2" id="KW-1185">Reference proteome</keyword>
<geneLocation type="plasmid" evidence="1 2">
    <name>unnamed4</name>
</geneLocation>
<organism evidence="1 2">
    <name type="scientific">Hymenobacter volaticus</name>
    <dbReference type="NCBI Taxonomy" id="2932254"/>
    <lineage>
        <taxon>Bacteria</taxon>
        <taxon>Pseudomonadati</taxon>
        <taxon>Bacteroidota</taxon>
        <taxon>Cytophagia</taxon>
        <taxon>Cytophagales</taxon>
        <taxon>Hymenobacteraceae</taxon>
        <taxon>Hymenobacter</taxon>
    </lineage>
</organism>
<sequence>MDIEKAKVFLTGGNRGSGDETAKLRKANGPQVAIGRTHVEVTGRAAKEWEVTGFRADVRNPS</sequence>
<evidence type="ECO:0000313" key="1">
    <source>
        <dbReference type="EMBL" id="UOQ69331.1"/>
    </source>
</evidence>
<dbReference type="RefSeq" id="WP_245127081.1">
    <property type="nucleotide sequence ID" value="NZ_CP095065.1"/>
</dbReference>
<dbReference type="SUPFAM" id="SSF51735">
    <property type="entry name" value="NAD(P)-binding Rossmann-fold domains"/>
    <property type="match status" value="1"/>
</dbReference>
<dbReference type="EMBL" id="CP095065">
    <property type="protein sequence ID" value="UOQ69331.1"/>
    <property type="molecule type" value="Genomic_DNA"/>
</dbReference>
<protein>
    <submittedName>
        <fullName evidence="1">Uncharacterized protein</fullName>
    </submittedName>
</protein>
<gene>
    <name evidence="1" type="ORF">MUN86_26920</name>
</gene>
<reference evidence="1" key="1">
    <citation type="submission" date="2022-04" db="EMBL/GenBank/DDBJ databases">
        <title>Hymenobacter sp. isolated from the air.</title>
        <authorList>
            <person name="Won M."/>
            <person name="Lee C.-M."/>
            <person name="Woen H.-Y."/>
            <person name="Kwon S.-W."/>
        </authorList>
    </citation>
    <scope>NUCLEOTIDE SEQUENCE</scope>
    <source>
        <strain evidence="1">5420S-77</strain>
        <plasmid evidence="1">unnamed4</plasmid>
    </source>
</reference>
<evidence type="ECO:0000313" key="2">
    <source>
        <dbReference type="Proteomes" id="UP000830401"/>
    </source>
</evidence>
<accession>A0ABY4GEZ8</accession>
<dbReference type="InterPro" id="IPR036291">
    <property type="entry name" value="NAD(P)-bd_dom_sf"/>
</dbReference>
<name>A0ABY4GEZ8_9BACT</name>
<proteinExistence type="predicted"/>